<dbReference type="BioCyc" id="CSTA292563:G1353-2071-MONOMER"/>
<reference evidence="2" key="1">
    <citation type="journal article" date="2013" name="Proc. Natl. Acad. Sci. U.S.A.">
        <title>Improving the coverage of the cyanobacterial phylum using diversity-driven genome sequencing.</title>
        <authorList>
            <person name="Shih P.M."/>
            <person name="Wu D."/>
            <person name="Latifi A."/>
            <person name="Axen S.D."/>
            <person name="Fewer D.P."/>
            <person name="Talla E."/>
            <person name="Calteau A."/>
            <person name="Cai F."/>
            <person name="Tandeau de Marsac N."/>
            <person name="Rippka R."/>
            <person name="Herdman M."/>
            <person name="Sivonen K."/>
            <person name="Coursin T."/>
            <person name="Laurent T."/>
            <person name="Goodwin L."/>
            <person name="Nolan M."/>
            <person name="Davenport K.W."/>
            <person name="Han C.S."/>
            <person name="Rubin E.M."/>
            <person name="Eisen J.A."/>
            <person name="Woyke T."/>
            <person name="Gugger M."/>
            <person name="Kerfeld C.A."/>
        </authorList>
    </citation>
    <scope>NUCLEOTIDE SEQUENCE [LARGE SCALE GENOMIC DNA]</scope>
    <source>
        <strain evidence="2">ATCC 29140 / PCC 7202</strain>
    </source>
</reference>
<dbReference type="Proteomes" id="UP000010483">
    <property type="component" value="Chromosome"/>
</dbReference>
<dbReference type="eggNOG" id="COG3636">
    <property type="taxonomic scope" value="Bacteria"/>
</dbReference>
<keyword evidence="2" id="KW-1185">Reference proteome</keyword>
<dbReference type="HOGENOM" id="CLU_2286853_0_0_3"/>
<proteinExistence type="predicted"/>
<name>K9YNJ1_CYASC</name>
<gene>
    <name evidence="1" type="ordered locus">Cyast_2067</name>
</gene>
<dbReference type="EMBL" id="CP003940">
    <property type="protein sequence ID" value="AFZ48017.1"/>
    <property type="molecule type" value="Genomic_DNA"/>
</dbReference>
<dbReference type="AlphaFoldDB" id="K9YNJ1"/>
<dbReference type="KEGG" id="csn:Cyast_2067"/>
<organism evidence="1 2">
    <name type="scientific">Cyanobacterium stanieri (strain ATCC 29140 / PCC 7202)</name>
    <dbReference type="NCBI Taxonomy" id="292563"/>
    <lineage>
        <taxon>Bacteria</taxon>
        <taxon>Bacillati</taxon>
        <taxon>Cyanobacteriota</taxon>
        <taxon>Cyanophyceae</taxon>
        <taxon>Oscillatoriophycideae</taxon>
        <taxon>Chroococcales</taxon>
        <taxon>Geminocystaceae</taxon>
        <taxon>Cyanobacterium</taxon>
    </lineage>
</organism>
<evidence type="ECO:0000313" key="2">
    <source>
        <dbReference type="Proteomes" id="UP000010483"/>
    </source>
</evidence>
<dbReference type="STRING" id="292563.Cyast_2067"/>
<evidence type="ECO:0000313" key="1">
    <source>
        <dbReference type="EMBL" id="AFZ48017.1"/>
    </source>
</evidence>
<protein>
    <submittedName>
        <fullName evidence="1">Transcriptional regulator</fullName>
    </submittedName>
</protein>
<accession>K9YNJ1</accession>
<sequence>MKLKNFYETFRDDLMDQEFVIGYLEDALEEGGVSLFISALEDVVIVNQKHLDSQLFKDFLNNSNPEMSLVFKVLNLLGLTINLKVKC</sequence>